<keyword evidence="2" id="KW-1185">Reference proteome</keyword>
<organism evidence="1 2">
    <name type="scientific">Flavobacterium tibetense</name>
    <dbReference type="NCBI Taxonomy" id="2233533"/>
    <lineage>
        <taxon>Bacteria</taxon>
        <taxon>Pseudomonadati</taxon>
        <taxon>Bacteroidota</taxon>
        <taxon>Flavobacteriia</taxon>
        <taxon>Flavobacteriales</taxon>
        <taxon>Flavobacteriaceae</taxon>
        <taxon>Flavobacterium</taxon>
    </lineage>
</organism>
<name>A0A365P1A3_9FLAO</name>
<protein>
    <recommendedName>
        <fullName evidence="3">Toxin-antitoxin system YwqK family antitoxin</fullName>
    </recommendedName>
</protein>
<reference evidence="1 2" key="1">
    <citation type="submission" date="2018-06" db="EMBL/GenBank/DDBJ databases">
        <title>Flavobacterium tibetense sp. nov., isolated from a wetland YonghuCo on Tibetan Plateau.</title>
        <authorList>
            <person name="Xing P."/>
            <person name="Phurbu D."/>
            <person name="Lu H."/>
        </authorList>
    </citation>
    <scope>NUCLEOTIDE SEQUENCE [LARGE SCALE GENOMIC DNA]</scope>
    <source>
        <strain evidence="1 2">YH5</strain>
    </source>
</reference>
<accession>A0A365P1A3</accession>
<comment type="caution">
    <text evidence="1">The sequence shown here is derived from an EMBL/GenBank/DDBJ whole genome shotgun (WGS) entry which is preliminary data.</text>
</comment>
<dbReference type="Proteomes" id="UP000253319">
    <property type="component" value="Unassembled WGS sequence"/>
</dbReference>
<evidence type="ECO:0000313" key="1">
    <source>
        <dbReference type="EMBL" id="RBA28257.1"/>
    </source>
</evidence>
<proteinExistence type="predicted"/>
<dbReference type="AlphaFoldDB" id="A0A365P1A3"/>
<evidence type="ECO:0008006" key="3">
    <source>
        <dbReference type="Google" id="ProtNLM"/>
    </source>
</evidence>
<sequence>MQFDLKKQNQMVELSDKIFAIKKIDSKKVLKLIEKNSTEIFEDTAKTDFNPKPLIYSNLAGKTFFKVYERPKGTVYAISFYKNNTEINTAEYFDNGQVQCLFKIDKKGIKNGKYNCFHRNGKIRKSGEYLNNKNIGIEIGYDSIGNKSHEFDYSTFKYIK</sequence>
<evidence type="ECO:0000313" key="2">
    <source>
        <dbReference type="Proteomes" id="UP000253319"/>
    </source>
</evidence>
<dbReference type="EMBL" id="QLST01000008">
    <property type="protein sequence ID" value="RBA28257.1"/>
    <property type="molecule type" value="Genomic_DNA"/>
</dbReference>
<dbReference type="Gene3D" id="3.90.930.1">
    <property type="match status" value="1"/>
</dbReference>
<gene>
    <name evidence="1" type="ORF">DPN68_07435</name>
</gene>